<dbReference type="Gene3D" id="1.10.1130.10">
    <property type="entry name" value="Flavocytochrome C3, Chain A"/>
    <property type="match status" value="1"/>
</dbReference>
<accession>A0A6L7I1M1</accession>
<evidence type="ECO:0000313" key="2">
    <source>
        <dbReference type="EMBL" id="MXR70455.1"/>
    </source>
</evidence>
<dbReference type="AlphaFoldDB" id="A0A6L7I1M1"/>
<feature type="signal peptide" evidence="1">
    <location>
        <begin position="1"/>
        <end position="19"/>
    </location>
</feature>
<name>A0A6L7I1M1_9GAMM</name>
<sequence length="77" mass="8159">MKKFTTLAAGLLFAGAAVATDCTDCHEPIDLTMHTESEATLATCNDCHGMGDAHAPDPEIHTPELTIKECSDCHGMN</sequence>
<dbReference type="SUPFAM" id="SSF48695">
    <property type="entry name" value="Multiheme cytochromes"/>
    <property type="match status" value="1"/>
</dbReference>
<reference evidence="2 3" key="1">
    <citation type="submission" date="2019-12" db="EMBL/GenBank/DDBJ databases">
        <title>Shewanella insulae sp. nov., isolated from a tidal flat.</title>
        <authorList>
            <person name="Yoon J.-H."/>
        </authorList>
    </citation>
    <scope>NUCLEOTIDE SEQUENCE [LARGE SCALE GENOMIC DNA]</scope>
    <source>
        <strain evidence="2 3">JBTF-M18</strain>
    </source>
</reference>
<evidence type="ECO:0000313" key="3">
    <source>
        <dbReference type="Proteomes" id="UP000474778"/>
    </source>
</evidence>
<feature type="chain" id="PRO_5027019523" evidence="1">
    <location>
        <begin position="20"/>
        <end position="77"/>
    </location>
</feature>
<comment type="caution">
    <text evidence="2">The sequence shown here is derived from an EMBL/GenBank/DDBJ whole genome shotgun (WGS) entry which is preliminary data.</text>
</comment>
<dbReference type="InterPro" id="IPR036280">
    <property type="entry name" value="Multihaem_cyt_sf"/>
</dbReference>
<keyword evidence="1" id="KW-0732">Signal</keyword>
<protein>
    <submittedName>
        <fullName evidence="2">Uncharacterized protein</fullName>
    </submittedName>
</protein>
<dbReference type="EMBL" id="WRPA01000019">
    <property type="protein sequence ID" value="MXR70455.1"/>
    <property type="molecule type" value="Genomic_DNA"/>
</dbReference>
<dbReference type="Proteomes" id="UP000474778">
    <property type="component" value="Unassembled WGS sequence"/>
</dbReference>
<proteinExistence type="predicted"/>
<organism evidence="2 3">
    <name type="scientific">Shewanella insulae</name>
    <dbReference type="NCBI Taxonomy" id="2681496"/>
    <lineage>
        <taxon>Bacteria</taxon>
        <taxon>Pseudomonadati</taxon>
        <taxon>Pseudomonadota</taxon>
        <taxon>Gammaproteobacteria</taxon>
        <taxon>Alteromonadales</taxon>
        <taxon>Shewanellaceae</taxon>
        <taxon>Shewanella</taxon>
    </lineage>
</organism>
<evidence type="ECO:0000256" key="1">
    <source>
        <dbReference type="SAM" id="SignalP"/>
    </source>
</evidence>
<gene>
    <name evidence="2" type="ORF">GNT65_17490</name>
</gene>
<keyword evidence="3" id="KW-1185">Reference proteome</keyword>
<dbReference type="RefSeq" id="WP_160798480.1">
    <property type="nucleotide sequence ID" value="NZ_WRPA01000019.1"/>
</dbReference>